<proteinExistence type="predicted"/>
<gene>
    <name evidence="1" type="ORF">EXN66_Car022520</name>
</gene>
<dbReference type="AlphaFoldDB" id="A0A6G1QX86"/>
<dbReference type="EMBL" id="CM015735">
    <property type="protein sequence ID" value="KAF3706828.1"/>
    <property type="molecule type" value="Genomic_DNA"/>
</dbReference>
<evidence type="ECO:0000313" key="1">
    <source>
        <dbReference type="EMBL" id="KAF3706828.1"/>
    </source>
</evidence>
<accession>A0A6G1QX86</accession>
<name>A0A6G1QX86_CHAAH</name>
<sequence>MYSYLILSILVTENLNILSSATSSSASCLFFSATVSKLYNIAGLTKHLSFYFR</sequence>
<reference evidence="1 2" key="1">
    <citation type="submission" date="2019-02" db="EMBL/GenBank/DDBJ databases">
        <title>Opniocepnalus argus genome.</title>
        <authorList>
            <person name="Zhou C."/>
            <person name="Xiao S."/>
        </authorList>
    </citation>
    <scope>NUCLEOTIDE SEQUENCE [LARGE SCALE GENOMIC DNA]</scope>
    <source>
        <strain evidence="1">OARG1902GOOAL</strain>
        <tissue evidence="1">Muscle</tissue>
    </source>
</reference>
<reference evidence="2" key="2">
    <citation type="submission" date="2019-02" db="EMBL/GenBank/DDBJ databases">
        <title>Opniocepnalus argus Var Kimnra genome.</title>
        <authorList>
            <person name="Zhou C."/>
            <person name="Xiao S."/>
        </authorList>
    </citation>
    <scope>NUCLEOTIDE SEQUENCE [LARGE SCALE GENOMIC DNA]</scope>
</reference>
<dbReference type="Proteomes" id="UP000503349">
    <property type="component" value="Chromosome 24"/>
</dbReference>
<protein>
    <submittedName>
        <fullName evidence="1">Uncharacterized protein</fullName>
    </submittedName>
</protein>
<organism evidence="1 2">
    <name type="scientific">Channa argus</name>
    <name type="common">Northern snakehead</name>
    <name type="synonym">Ophicephalus argus</name>
    <dbReference type="NCBI Taxonomy" id="215402"/>
    <lineage>
        <taxon>Eukaryota</taxon>
        <taxon>Metazoa</taxon>
        <taxon>Chordata</taxon>
        <taxon>Craniata</taxon>
        <taxon>Vertebrata</taxon>
        <taxon>Euteleostomi</taxon>
        <taxon>Actinopterygii</taxon>
        <taxon>Neopterygii</taxon>
        <taxon>Teleostei</taxon>
        <taxon>Neoteleostei</taxon>
        <taxon>Acanthomorphata</taxon>
        <taxon>Anabantaria</taxon>
        <taxon>Anabantiformes</taxon>
        <taxon>Channoidei</taxon>
        <taxon>Channidae</taxon>
        <taxon>Channa</taxon>
    </lineage>
</organism>
<keyword evidence="2" id="KW-1185">Reference proteome</keyword>
<evidence type="ECO:0000313" key="2">
    <source>
        <dbReference type="Proteomes" id="UP000503349"/>
    </source>
</evidence>